<evidence type="ECO:0000313" key="3">
    <source>
        <dbReference type="EMBL" id="BBO76823.1"/>
    </source>
</evidence>
<dbReference type="AlphaFoldDB" id="A0A5K7ZAJ9"/>
<dbReference type="SUPFAM" id="SSF52402">
    <property type="entry name" value="Adenine nucleotide alpha hydrolases-like"/>
    <property type="match status" value="1"/>
</dbReference>
<dbReference type="Proteomes" id="UP000427769">
    <property type="component" value="Chromosome"/>
</dbReference>
<keyword evidence="4" id="KW-1185">Reference proteome</keyword>
<name>A0A5K7ZAJ9_9BACT</name>
<dbReference type="Pfam" id="PF00582">
    <property type="entry name" value="Usp"/>
    <property type="match status" value="1"/>
</dbReference>
<organism evidence="3 4">
    <name type="scientific">Desulfosarcina widdelii</name>
    <dbReference type="NCBI Taxonomy" id="947919"/>
    <lineage>
        <taxon>Bacteria</taxon>
        <taxon>Pseudomonadati</taxon>
        <taxon>Thermodesulfobacteriota</taxon>
        <taxon>Desulfobacteria</taxon>
        <taxon>Desulfobacterales</taxon>
        <taxon>Desulfosarcinaceae</taxon>
        <taxon>Desulfosarcina</taxon>
    </lineage>
</organism>
<protein>
    <recommendedName>
        <fullName evidence="2">UspA domain-containing protein</fullName>
    </recommendedName>
</protein>
<dbReference type="KEGG" id="dwd:DSCW_42400"/>
<dbReference type="PRINTS" id="PR01438">
    <property type="entry name" value="UNVRSLSTRESS"/>
</dbReference>
<sequence length="156" mass="17842">MPFGKKRFNKNILIAVDESENARRAVIYVGKLLGGIKGFKVLILHIIRQPEEDYFPNLSERDKWLDDYQLKVDAMLDDYRKILIDNGFAPAAVSVRSMLRHCPSLAECILFELQQTQYHTIVVGRQGLSRSEAFLFGSVSSKIVNHARDCTVWVVE</sequence>
<feature type="domain" description="UspA" evidence="2">
    <location>
        <begin position="10"/>
        <end position="155"/>
    </location>
</feature>
<proteinExistence type="inferred from homology"/>
<dbReference type="InterPro" id="IPR014729">
    <property type="entry name" value="Rossmann-like_a/b/a_fold"/>
</dbReference>
<dbReference type="RefSeq" id="WP_170302390.1">
    <property type="nucleotide sequence ID" value="NZ_AP021875.1"/>
</dbReference>
<gene>
    <name evidence="3" type="ORF">DSCW_42400</name>
</gene>
<evidence type="ECO:0000313" key="4">
    <source>
        <dbReference type="Proteomes" id="UP000427769"/>
    </source>
</evidence>
<comment type="similarity">
    <text evidence="1">Belongs to the universal stress protein A family.</text>
</comment>
<dbReference type="CDD" id="cd00293">
    <property type="entry name" value="USP-like"/>
    <property type="match status" value="1"/>
</dbReference>
<accession>A0A5K7ZAJ9</accession>
<evidence type="ECO:0000256" key="1">
    <source>
        <dbReference type="ARBA" id="ARBA00008791"/>
    </source>
</evidence>
<dbReference type="EMBL" id="AP021875">
    <property type="protein sequence ID" value="BBO76823.1"/>
    <property type="molecule type" value="Genomic_DNA"/>
</dbReference>
<dbReference type="InterPro" id="IPR006016">
    <property type="entry name" value="UspA"/>
</dbReference>
<dbReference type="InterPro" id="IPR006015">
    <property type="entry name" value="Universal_stress_UspA"/>
</dbReference>
<evidence type="ECO:0000259" key="2">
    <source>
        <dbReference type="Pfam" id="PF00582"/>
    </source>
</evidence>
<reference evidence="3 4" key="1">
    <citation type="submission" date="2019-11" db="EMBL/GenBank/DDBJ databases">
        <title>Comparative genomics of hydrocarbon-degrading Desulfosarcina strains.</title>
        <authorList>
            <person name="Watanabe M."/>
            <person name="Kojima H."/>
            <person name="Fukui M."/>
        </authorList>
    </citation>
    <scope>NUCLEOTIDE SEQUENCE [LARGE SCALE GENOMIC DNA]</scope>
    <source>
        <strain evidence="3 4">PP31</strain>
    </source>
</reference>
<dbReference type="Gene3D" id="3.40.50.620">
    <property type="entry name" value="HUPs"/>
    <property type="match status" value="1"/>
</dbReference>